<dbReference type="AlphaFoldDB" id="A0A3N4KIN4"/>
<protein>
    <submittedName>
        <fullName evidence="2">Uncharacterized protein</fullName>
    </submittedName>
</protein>
<sequence>MPHNVNVNYNGASISVNSIYDQVDLRVQASTADRQGRRREDFSLEIGSSRPGEQAHVSGSRYFQPGENSPSEDEARNGRMRGIQQQQQPPPLDEYKVCQQYEATSHQYSDRSHPSVRETARAAATARATSSSHRSEVPEDSYYWPESVSTSRSGTGTGYRYAVSARESSHDMRGDRVQYAPGYSPTRGLESGRIQRPGASESFHHQVSQPSHYSPAISTTSSTSRHGGPRNSYHSADSSSYSVSSSDSEETVVAAPAPSSSSSPSAGYHGREVILYGTGRSSPQSSYPERFSHQSADVYEGYQGSLGYSESTCDSYYDDDGGGGAHPQHDGRPWSEASYPYSDSEDNEWPDIRILSVDSRNGRSRQYYR</sequence>
<dbReference type="EMBL" id="ML119143">
    <property type="protein sequence ID" value="RPB10416.1"/>
    <property type="molecule type" value="Genomic_DNA"/>
</dbReference>
<reference evidence="2 3" key="1">
    <citation type="journal article" date="2018" name="Nat. Ecol. Evol.">
        <title>Pezizomycetes genomes reveal the molecular basis of ectomycorrhizal truffle lifestyle.</title>
        <authorList>
            <person name="Murat C."/>
            <person name="Payen T."/>
            <person name="Noel B."/>
            <person name="Kuo A."/>
            <person name="Morin E."/>
            <person name="Chen J."/>
            <person name="Kohler A."/>
            <person name="Krizsan K."/>
            <person name="Balestrini R."/>
            <person name="Da Silva C."/>
            <person name="Montanini B."/>
            <person name="Hainaut M."/>
            <person name="Levati E."/>
            <person name="Barry K.W."/>
            <person name="Belfiori B."/>
            <person name="Cichocki N."/>
            <person name="Clum A."/>
            <person name="Dockter R.B."/>
            <person name="Fauchery L."/>
            <person name="Guy J."/>
            <person name="Iotti M."/>
            <person name="Le Tacon F."/>
            <person name="Lindquist E.A."/>
            <person name="Lipzen A."/>
            <person name="Malagnac F."/>
            <person name="Mello A."/>
            <person name="Molinier V."/>
            <person name="Miyauchi S."/>
            <person name="Poulain J."/>
            <person name="Riccioni C."/>
            <person name="Rubini A."/>
            <person name="Sitrit Y."/>
            <person name="Splivallo R."/>
            <person name="Traeger S."/>
            <person name="Wang M."/>
            <person name="Zifcakova L."/>
            <person name="Wipf D."/>
            <person name="Zambonelli A."/>
            <person name="Paolocci F."/>
            <person name="Nowrousian M."/>
            <person name="Ottonello S."/>
            <person name="Baldrian P."/>
            <person name="Spatafora J.W."/>
            <person name="Henrissat B."/>
            <person name="Nagy L.G."/>
            <person name="Aury J.M."/>
            <person name="Wincker P."/>
            <person name="Grigoriev I.V."/>
            <person name="Bonfante P."/>
            <person name="Martin F.M."/>
        </authorList>
    </citation>
    <scope>NUCLEOTIDE SEQUENCE [LARGE SCALE GENOMIC DNA]</scope>
    <source>
        <strain evidence="2 3">CCBAS932</strain>
    </source>
</reference>
<dbReference type="Proteomes" id="UP000277580">
    <property type="component" value="Unassembled WGS sequence"/>
</dbReference>
<dbReference type="InParanoid" id="A0A3N4KIN4"/>
<organism evidence="2 3">
    <name type="scientific">Morchella conica CCBAS932</name>
    <dbReference type="NCBI Taxonomy" id="1392247"/>
    <lineage>
        <taxon>Eukaryota</taxon>
        <taxon>Fungi</taxon>
        <taxon>Dikarya</taxon>
        <taxon>Ascomycota</taxon>
        <taxon>Pezizomycotina</taxon>
        <taxon>Pezizomycetes</taxon>
        <taxon>Pezizales</taxon>
        <taxon>Morchellaceae</taxon>
        <taxon>Morchella</taxon>
    </lineage>
</organism>
<feature type="compositionally biased region" description="Low complexity" evidence="1">
    <location>
        <begin position="121"/>
        <end position="132"/>
    </location>
</feature>
<feature type="compositionally biased region" description="Low complexity" evidence="1">
    <location>
        <begin position="254"/>
        <end position="266"/>
    </location>
</feature>
<dbReference type="OrthoDB" id="10496939at2759"/>
<evidence type="ECO:0000256" key="1">
    <source>
        <dbReference type="SAM" id="MobiDB-lite"/>
    </source>
</evidence>
<proteinExistence type="predicted"/>
<feature type="compositionally biased region" description="Low complexity" evidence="1">
    <location>
        <begin position="232"/>
        <end position="246"/>
    </location>
</feature>
<feature type="compositionally biased region" description="Low complexity" evidence="1">
    <location>
        <begin position="149"/>
        <end position="161"/>
    </location>
</feature>
<feature type="region of interest" description="Disordered" evidence="1">
    <location>
        <begin position="310"/>
        <end position="349"/>
    </location>
</feature>
<feature type="compositionally biased region" description="Basic and acidic residues" evidence="1">
    <location>
        <begin position="108"/>
        <end position="120"/>
    </location>
</feature>
<gene>
    <name evidence="2" type="ORF">P167DRAFT_537603</name>
</gene>
<feature type="compositionally biased region" description="Basic and acidic residues" evidence="1">
    <location>
        <begin position="167"/>
        <end position="176"/>
    </location>
</feature>
<accession>A0A3N4KIN4</accession>
<evidence type="ECO:0000313" key="2">
    <source>
        <dbReference type="EMBL" id="RPB10416.1"/>
    </source>
</evidence>
<evidence type="ECO:0000313" key="3">
    <source>
        <dbReference type="Proteomes" id="UP000277580"/>
    </source>
</evidence>
<keyword evidence="3" id="KW-1185">Reference proteome</keyword>
<feature type="region of interest" description="Disordered" evidence="1">
    <location>
        <begin position="31"/>
        <end position="268"/>
    </location>
</feature>
<name>A0A3N4KIN4_9PEZI</name>
<feature type="compositionally biased region" description="Polar residues" evidence="1">
    <location>
        <begin position="205"/>
        <end position="225"/>
    </location>
</feature>